<dbReference type="Pfam" id="PF12802">
    <property type="entry name" value="MarR_2"/>
    <property type="match status" value="1"/>
</dbReference>
<protein>
    <submittedName>
        <fullName evidence="2">MarR family winged helix-turn-helix transcriptional regulator</fullName>
    </submittedName>
</protein>
<dbReference type="SUPFAM" id="SSF46785">
    <property type="entry name" value="Winged helix' DNA-binding domain"/>
    <property type="match status" value="1"/>
</dbReference>
<dbReference type="Proteomes" id="UP001595900">
    <property type="component" value="Unassembled WGS sequence"/>
</dbReference>
<evidence type="ECO:0000313" key="3">
    <source>
        <dbReference type="Proteomes" id="UP001595900"/>
    </source>
</evidence>
<feature type="domain" description="HTH marR-type" evidence="1">
    <location>
        <begin position="1"/>
        <end position="140"/>
    </location>
</feature>
<dbReference type="EMBL" id="JBHSCN010000005">
    <property type="protein sequence ID" value="MFC4244193.1"/>
    <property type="molecule type" value="Genomic_DNA"/>
</dbReference>
<dbReference type="SMART" id="SM00347">
    <property type="entry name" value="HTH_MARR"/>
    <property type="match status" value="1"/>
</dbReference>
<dbReference type="InterPro" id="IPR039422">
    <property type="entry name" value="MarR/SlyA-like"/>
</dbReference>
<evidence type="ECO:0000259" key="1">
    <source>
        <dbReference type="PROSITE" id="PS50995"/>
    </source>
</evidence>
<evidence type="ECO:0000313" key="2">
    <source>
        <dbReference type="EMBL" id="MFC4244193.1"/>
    </source>
</evidence>
<proteinExistence type="predicted"/>
<name>A0ABV8QA40_9MICO</name>
<dbReference type="PANTHER" id="PTHR33164:SF99">
    <property type="entry name" value="MARR FAMILY REGULATORY PROTEIN"/>
    <property type="match status" value="1"/>
</dbReference>
<dbReference type="RefSeq" id="WP_390229308.1">
    <property type="nucleotide sequence ID" value="NZ_JBHSCN010000005.1"/>
</dbReference>
<keyword evidence="3" id="KW-1185">Reference proteome</keyword>
<dbReference type="InterPro" id="IPR036388">
    <property type="entry name" value="WH-like_DNA-bd_sf"/>
</dbReference>
<sequence>MPSRRPVAVSALEKLRVINWAQVRAGQEWIRSRGLTLQQAFVLNYLAEHPGAMQRDIANATRTTAANVSGVVRGLEGRGLVERRTATGDERSKRVHATSAGLALLDGRDAAMAAVDESLLAPLDPSERELFDHLLDKITAGLPAPEPEQLESD</sequence>
<accession>A0ABV8QA40</accession>
<comment type="caution">
    <text evidence="2">The sequence shown here is derived from an EMBL/GenBank/DDBJ whole genome shotgun (WGS) entry which is preliminary data.</text>
</comment>
<dbReference type="PANTHER" id="PTHR33164">
    <property type="entry name" value="TRANSCRIPTIONAL REGULATOR, MARR FAMILY"/>
    <property type="match status" value="1"/>
</dbReference>
<dbReference type="InterPro" id="IPR036390">
    <property type="entry name" value="WH_DNA-bd_sf"/>
</dbReference>
<dbReference type="Gene3D" id="1.10.10.10">
    <property type="entry name" value="Winged helix-like DNA-binding domain superfamily/Winged helix DNA-binding domain"/>
    <property type="match status" value="1"/>
</dbReference>
<dbReference type="PRINTS" id="PR00598">
    <property type="entry name" value="HTHMARR"/>
</dbReference>
<dbReference type="InterPro" id="IPR000835">
    <property type="entry name" value="HTH_MarR-typ"/>
</dbReference>
<dbReference type="PROSITE" id="PS50995">
    <property type="entry name" value="HTH_MARR_2"/>
    <property type="match status" value="1"/>
</dbReference>
<reference evidence="3" key="1">
    <citation type="journal article" date="2019" name="Int. J. Syst. Evol. Microbiol.">
        <title>The Global Catalogue of Microorganisms (GCM) 10K type strain sequencing project: providing services to taxonomists for standard genome sequencing and annotation.</title>
        <authorList>
            <consortium name="The Broad Institute Genomics Platform"/>
            <consortium name="The Broad Institute Genome Sequencing Center for Infectious Disease"/>
            <person name="Wu L."/>
            <person name="Ma J."/>
        </authorList>
    </citation>
    <scope>NUCLEOTIDE SEQUENCE [LARGE SCALE GENOMIC DNA]</scope>
    <source>
        <strain evidence="3">CGMCC 1.10363</strain>
    </source>
</reference>
<gene>
    <name evidence="2" type="ORF">ACFOYW_12490</name>
</gene>
<organism evidence="2 3">
    <name type="scientific">Gryllotalpicola reticulitermitis</name>
    <dbReference type="NCBI Taxonomy" id="1184153"/>
    <lineage>
        <taxon>Bacteria</taxon>
        <taxon>Bacillati</taxon>
        <taxon>Actinomycetota</taxon>
        <taxon>Actinomycetes</taxon>
        <taxon>Micrococcales</taxon>
        <taxon>Microbacteriaceae</taxon>
        <taxon>Gryllotalpicola</taxon>
    </lineage>
</organism>